<evidence type="ECO:0000313" key="3">
    <source>
        <dbReference type="Proteomes" id="UP000823886"/>
    </source>
</evidence>
<gene>
    <name evidence="2" type="ORF">H9753_05570</name>
</gene>
<organism evidence="2 3">
    <name type="scientific">Candidatus Blautia merdavium</name>
    <dbReference type="NCBI Taxonomy" id="2838494"/>
    <lineage>
        <taxon>Bacteria</taxon>
        <taxon>Bacillati</taxon>
        <taxon>Bacillota</taxon>
        <taxon>Clostridia</taxon>
        <taxon>Lachnospirales</taxon>
        <taxon>Lachnospiraceae</taxon>
        <taxon>Blautia</taxon>
    </lineage>
</organism>
<dbReference type="PIRSF" id="PIRSF018688">
    <property type="entry name" value="UCP018688"/>
    <property type="match status" value="1"/>
</dbReference>
<evidence type="ECO:0000313" key="2">
    <source>
        <dbReference type="EMBL" id="HJC63071.1"/>
    </source>
</evidence>
<proteinExistence type="predicted"/>
<dbReference type="Pfam" id="PF09924">
    <property type="entry name" value="LPG_synthase_C"/>
    <property type="match status" value="1"/>
</dbReference>
<dbReference type="AlphaFoldDB" id="A0A9D2TBK3"/>
<sequence length="306" mass="36396">MNLEFKEITPDNIAEMMPYYTMRKNRTCDSVFLESFIWKEFYHVRYAVWEERALLWLMEEKGTYFSAMPLCREEDLPEAFKAIENYFNKVLGCPLTIHLADEYAVEYLKLPEENYVVQEQADARDYLYLGEALRKLPGKKLHKKKNRLNAFLREYEGRYEYRRLCCSDKDDVWKFLDRWRIQKGEDVEEHLDYEVRGIHDILRNCSDLAIRMGGIYIDDKLEAFSVGSFNPVENMAVIHIEKADPEIPGLYQAINQMFLIHEFPDAEWVNREDDLGIEGLRRAKMSYQPADFARKYLVAQKTEGRK</sequence>
<evidence type="ECO:0000259" key="1">
    <source>
        <dbReference type="Pfam" id="PF09924"/>
    </source>
</evidence>
<dbReference type="Proteomes" id="UP000823886">
    <property type="component" value="Unassembled WGS sequence"/>
</dbReference>
<dbReference type="InterPro" id="IPR016732">
    <property type="entry name" value="UCP018688"/>
</dbReference>
<dbReference type="InterPro" id="IPR024320">
    <property type="entry name" value="LPG_synthase_C"/>
</dbReference>
<protein>
    <submittedName>
        <fullName evidence="2">DUF2156 domain-containing protein</fullName>
    </submittedName>
</protein>
<dbReference type="PANTHER" id="PTHR41373:SF1">
    <property type="entry name" value="PHOSPHATIDYLGLYCEROL LYSYLTRANSFERASE C-TERMINAL DOMAIN-CONTAINING PROTEIN"/>
    <property type="match status" value="1"/>
</dbReference>
<dbReference type="PANTHER" id="PTHR41373">
    <property type="entry name" value="DUF2156 DOMAIN-CONTAINING PROTEIN"/>
    <property type="match status" value="1"/>
</dbReference>
<name>A0A9D2TBK3_9FIRM</name>
<feature type="domain" description="Phosphatidylglycerol lysyltransferase C-terminal" evidence="1">
    <location>
        <begin position="26"/>
        <end position="298"/>
    </location>
</feature>
<dbReference type="InterPro" id="IPR016181">
    <property type="entry name" value="Acyl_CoA_acyltransferase"/>
</dbReference>
<comment type="caution">
    <text evidence="2">The sequence shown here is derived from an EMBL/GenBank/DDBJ whole genome shotgun (WGS) entry which is preliminary data.</text>
</comment>
<reference evidence="2" key="1">
    <citation type="journal article" date="2021" name="PeerJ">
        <title>Extensive microbial diversity within the chicken gut microbiome revealed by metagenomics and culture.</title>
        <authorList>
            <person name="Gilroy R."/>
            <person name="Ravi A."/>
            <person name="Getino M."/>
            <person name="Pursley I."/>
            <person name="Horton D.L."/>
            <person name="Alikhan N.F."/>
            <person name="Baker D."/>
            <person name="Gharbi K."/>
            <person name="Hall N."/>
            <person name="Watson M."/>
            <person name="Adriaenssens E.M."/>
            <person name="Foster-Nyarko E."/>
            <person name="Jarju S."/>
            <person name="Secka A."/>
            <person name="Antonio M."/>
            <person name="Oren A."/>
            <person name="Chaudhuri R.R."/>
            <person name="La Ragione R."/>
            <person name="Hildebrand F."/>
            <person name="Pallen M.J."/>
        </authorList>
    </citation>
    <scope>NUCLEOTIDE SEQUENCE</scope>
    <source>
        <strain evidence="2">ChiBcec2-3848</strain>
    </source>
</reference>
<dbReference type="Gene3D" id="3.40.630.30">
    <property type="match status" value="2"/>
</dbReference>
<dbReference type="SUPFAM" id="SSF55729">
    <property type="entry name" value="Acyl-CoA N-acyltransferases (Nat)"/>
    <property type="match status" value="2"/>
</dbReference>
<dbReference type="EMBL" id="DWVZ01000074">
    <property type="protein sequence ID" value="HJC63071.1"/>
    <property type="molecule type" value="Genomic_DNA"/>
</dbReference>
<reference evidence="2" key="2">
    <citation type="submission" date="2021-04" db="EMBL/GenBank/DDBJ databases">
        <authorList>
            <person name="Gilroy R."/>
        </authorList>
    </citation>
    <scope>NUCLEOTIDE SEQUENCE</scope>
    <source>
        <strain evidence="2">ChiBcec2-3848</strain>
    </source>
</reference>
<accession>A0A9D2TBK3</accession>